<dbReference type="Proteomes" id="UP001165080">
    <property type="component" value="Unassembled WGS sequence"/>
</dbReference>
<evidence type="ECO:0000313" key="3">
    <source>
        <dbReference type="Proteomes" id="UP001165080"/>
    </source>
</evidence>
<organism evidence="2 3">
    <name type="scientific">Pleodorina starrii</name>
    <dbReference type="NCBI Taxonomy" id="330485"/>
    <lineage>
        <taxon>Eukaryota</taxon>
        <taxon>Viridiplantae</taxon>
        <taxon>Chlorophyta</taxon>
        <taxon>core chlorophytes</taxon>
        <taxon>Chlorophyceae</taxon>
        <taxon>CS clade</taxon>
        <taxon>Chlamydomonadales</taxon>
        <taxon>Volvocaceae</taxon>
        <taxon>Pleodorina</taxon>
    </lineage>
</organism>
<gene>
    <name evidence="2" type="primary">PLEST001091</name>
    <name evidence="2" type="ORF">PLESTB_000111700</name>
</gene>
<feature type="compositionally biased region" description="Low complexity" evidence="1">
    <location>
        <begin position="385"/>
        <end position="401"/>
    </location>
</feature>
<feature type="region of interest" description="Disordered" evidence="1">
    <location>
        <begin position="98"/>
        <end position="123"/>
    </location>
</feature>
<feature type="compositionally biased region" description="Low complexity" evidence="1">
    <location>
        <begin position="1286"/>
        <end position="1310"/>
    </location>
</feature>
<feature type="compositionally biased region" description="Low complexity" evidence="1">
    <location>
        <begin position="995"/>
        <end position="1017"/>
    </location>
</feature>
<evidence type="ECO:0000256" key="1">
    <source>
        <dbReference type="SAM" id="MobiDB-lite"/>
    </source>
</evidence>
<keyword evidence="3" id="KW-1185">Reference proteome</keyword>
<feature type="region of interest" description="Disordered" evidence="1">
    <location>
        <begin position="252"/>
        <end position="342"/>
    </location>
</feature>
<comment type="caution">
    <text evidence="2">The sequence shown here is derived from an EMBL/GenBank/DDBJ whole genome shotgun (WGS) entry which is preliminary data.</text>
</comment>
<reference evidence="2 3" key="1">
    <citation type="journal article" date="2023" name="Commun. Biol.">
        <title>Reorganization of the ancestral sex-determining regions during the evolution of trioecy in Pleodorina starrii.</title>
        <authorList>
            <person name="Takahashi K."/>
            <person name="Suzuki S."/>
            <person name="Kawai-Toyooka H."/>
            <person name="Yamamoto K."/>
            <person name="Hamaji T."/>
            <person name="Ootsuki R."/>
            <person name="Yamaguchi H."/>
            <person name="Kawachi M."/>
            <person name="Higashiyama T."/>
            <person name="Nozaki H."/>
        </authorList>
    </citation>
    <scope>NUCLEOTIDE SEQUENCE [LARGE SCALE GENOMIC DNA]</scope>
    <source>
        <strain evidence="2 3">NIES-4479</strain>
    </source>
</reference>
<feature type="region of interest" description="Disordered" evidence="1">
    <location>
        <begin position="19"/>
        <end position="68"/>
    </location>
</feature>
<feature type="region of interest" description="Disordered" evidence="1">
    <location>
        <begin position="575"/>
        <end position="627"/>
    </location>
</feature>
<feature type="compositionally biased region" description="Polar residues" evidence="1">
    <location>
        <begin position="112"/>
        <end position="123"/>
    </location>
</feature>
<feature type="region of interest" description="Disordered" evidence="1">
    <location>
        <begin position="377"/>
        <end position="401"/>
    </location>
</feature>
<feature type="compositionally biased region" description="Acidic residues" evidence="1">
    <location>
        <begin position="1128"/>
        <end position="1143"/>
    </location>
</feature>
<feature type="compositionally biased region" description="Low complexity" evidence="1">
    <location>
        <begin position="1100"/>
        <end position="1122"/>
    </location>
</feature>
<accession>A0A9W6BAE8</accession>
<feature type="compositionally biased region" description="Basic and acidic residues" evidence="1">
    <location>
        <begin position="265"/>
        <end position="282"/>
    </location>
</feature>
<feature type="region of interest" description="Disordered" evidence="1">
    <location>
        <begin position="1362"/>
        <end position="1413"/>
    </location>
</feature>
<feature type="region of interest" description="Disordered" evidence="1">
    <location>
        <begin position="189"/>
        <end position="215"/>
    </location>
</feature>
<feature type="compositionally biased region" description="Acidic residues" evidence="1">
    <location>
        <begin position="983"/>
        <end position="994"/>
    </location>
</feature>
<proteinExistence type="predicted"/>
<protein>
    <submittedName>
        <fullName evidence="2">Uncharacterized protein</fullName>
    </submittedName>
</protein>
<feature type="compositionally biased region" description="Low complexity" evidence="1">
    <location>
        <begin position="36"/>
        <end position="52"/>
    </location>
</feature>
<evidence type="ECO:0000313" key="2">
    <source>
        <dbReference type="EMBL" id="GLC48564.1"/>
    </source>
</evidence>
<feature type="compositionally biased region" description="Low complexity" evidence="1">
    <location>
        <begin position="940"/>
        <end position="949"/>
    </location>
</feature>
<feature type="compositionally biased region" description="Polar residues" evidence="1">
    <location>
        <begin position="197"/>
        <end position="206"/>
    </location>
</feature>
<feature type="compositionally biased region" description="Low complexity" evidence="1">
    <location>
        <begin position="1180"/>
        <end position="1193"/>
    </location>
</feature>
<feature type="region of interest" description="Disordered" evidence="1">
    <location>
        <begin position="863"/>
        <end position="1310"/>
    </location>
</feature>
<feature type="compositionally biased region" description="Low complexity" evidence="1">
    <location>
        <begin position="302"/>
        <end position="320"/>
    </location>
</feature>
<dbReference type="EMBL" id="BRXU01000001">
    <property type="protein sequence ID" value="GLC48564.1"/>
    <property type="molecule type" value="Genomic_DNA"/>
</dbReference>
<name>A0A9W6BAE8_9CHLO</name>
<sequence>MGSGRTTTPRPFVLNVVLPPLRGSIEPPEPQLPHAPEPEQQQQSSEPTTQPADECTATGSQSCLFQPPPVRSPHLKDLYFLTSEWAMARELMPCAATAAATPQRPGDADLQNAGSMPSPATLQPGSAVAAAQHGALTAARTPMPPRNAGMSPLAAAALQQCSPWHAVTPMEGVPERFFWPGSARRAVAMPRPAGSPGSDTCSTSGTPIEGVPERLTKRRVSLGELQGHAKRRRCSMLPPTYWPLAAVENTPRAMNRPADSAAKSPGHDWKAGGPQHGDREPRGAGTPAVADEECERPDLTLSPSKAALAGAAAKVPAADSPAEDRSLAAAGSAEDPAGGEPRARNLEQEHMTAADIAAAASAAARAALARLQALVTPAPSHTSRSEAAAPSASRGSVSRGSVSRGSAFIGISDLSPCSNTPAVVKIQNLALTAADAVQRVEQLLRRAPSTSEAQSLCRSGLPPRPPSVAGLLAAKAAAAGTQAVSVARDVANSAQRRVSFGLDEQPGSASLIHRAAPDALVFPSRTPSPMFGFKWMPPPQLPPAELAAALGAAAVTPGVTLAPFGAAGATVSEAESPDAAAADRRGPAVATRNGGSRSPVGSSSGRVPGAQAAVAPAAETSGASFGRDGVSVGSVAAGLSDALASMRRHDQERHLMQDEELAQAEVMALPDESDAAEQFSQDAMRGGRRDGAGMSSQLLVEPQRGALAAAAAAAAAAVAATAAVTAAAAPGRQGPHRAPAGHACGQLHEASMKQSLTVEAAQPLAASAFNNQSVLGGGVLRAAQDPAHFSNRAPSNLPFGAPSLLGGLRWLQPPQVPEPQGLAVGAGMASTRFGPTLAPFAGAYAPAPAAAAATTAAPVAAATRRDSAGATRSNKAGPERSAGGQASGSGAGSARELTANPPAGSFPGTGGVDDNGDDYQDDGPGADQGGYDVAERRDSAGAAHSSGGSLERSAGGQPSGARFASGPMADAPGRSFRGAAGGDNDDGNDYDDQDNAPAAGARGYAAALKHSASTGAAGSAGGGPQRSAGNRSLGVRSASGLTADAPSGSLRGTGGGDDGAEDQVDRAGKGPGGYDTSARRDSVGAARSRGGDLGGGQPSGRGAQSLGARAASRSRADAPAGSFRPTADGDDDGGGEDDQDDGPDGYAAAERRDSAGAARSGGGASLARSAGGRGAGAGTAGAPAGSVRSSGAAGRDGDGGDGNGCERNDAPAAAGPGGPGGPTPSRLLASVLRHDLEQRDSDDEELAMKEVAALPGEPDEDHEIAVRAGAPPNNKGINGAGPSNQPAPAAQQQQRAAAAAAAGPQRVARASTIHAHEERLLGRRKSLAAAGHGLTIDEELGTRRSTRTRVRPLEYWRGETKSYGRNHKTMPTVNAITMRTPEPQWPLPTGKEEKAKRRARTKAKEEAAAAAAT</sequence>
<feature type="compositionally biased region" description="Low complexity" evidence="1">
    <location>
        <begin position="587"/>
        <end position="618"/>
    </location>
</feature>